<feature type="region of interest" description="Disordered" evidence="6">
    <location>
        <begin position="377"/>
        <end position="409"/>
    </location>
</feature>
<feature type="region of interest" description="Disordered" evidence="6">
    <location>
        <begin position="1"/>
        <end position="26"/>
    </location>
</feature>
<organism evidence="7 8">
    <name type="scientific">Aureococcus anophagefferens</name>
    <name type="common">Harmful bloom alga</name>
    <dbReference type="NCBI Taxonomy" id="44056"/>
    <lineage>
        <taxon>Eukaryota</taxon>
        <taxon>Sar</taxon>
        <taxon>Stramenopiles</taxon>
        <taxon>Ochrophyta</taxon>
        <taxon>Pelagophyceae</taxon>
        <taxon>Pelagomonadales</taxon>
        <taxon>Pelagomonadaceae</taxon>
        <taxon>Aureococcus</taxon>
    </lineage>
</organism>
<evidence type="ECO:0000256" key="1">
    <source>
        <dbReference type="ARBA" id="ARBA00022679"/>
    </source>
</evidence>
<evidence type="ECO:0000256" key="6">
    <source>
        <dbReference type="SAM" id="MobiDB-lite"/>
    </source>
</evidence>
<feature type="region of interest" description="Disordered" evidence="6">
    <location>
        <begin position="149"/>
        <end position="168"/>
    </location>
</feature>
<keyword evidence="5" id="KW-0652">Protein synthesis inhibitor</keyword>
<sequence length="659" mass="69855">MQNPFSAFVDDSTEGGDDSVVDGAENVERRREELEALEAIYGEEKVWVEGDGGDALGVVCVTLEPAAWARGARAAATASPSLPGGGRGYPESRPLAFDVRVAAADRAAVPTKTLTGLRARLDGAWIEGLEAPREPEMAFEDFDLCQNFSEDDGSDSSSDDDDALGSSTRASAVDRKFGGCLYIQMEYCATTLRQAIDSGRLAGRREGRATPTSLAGTERAWSESSATGGAMDDTMTSLTRGVGTHYDHAADMYSLGIVAFEVAHAPWDTAMERVEHIQALRRAGDRPRRRRRASSRADADATAAALVVALVRQDPGERPGAAALLEGPLLPARAELERPLLERARRRRAGTRSARRAAPSWDALFDAPTPEVVDLGFDASDDDGAKPAARRRRAAARGHDFGRRAAGRRRARGSSAVVALLERHGCVPFDAPRGRGRRRGATAATATAACRCSTRAAPCSCCPTKSTPGRAARVARRALARPHFGACRRYAAGRVFAARPGARGAARPRERREIAFDVAATAAGREAERRGALRRGPGPRGGGRGARRGARRRAREEDARPRRRCTAPRGGRENGGPARASPSTRRSRWRGPSPAARASRCRCGRNVVAAGGRYDDALARHASPLDRGAADAAAVAVGCRVDVDALARAAAAAADAAPP</sequence>
<comment type="caution">
    <text evidence="7">The sequence shown here is derived from an EMBL/GenBank/DDBJ whole genome shotgun (WGS) entry which is preliminary data.</text>
</comment>
<keyword evidence="7" id="KW-0648">Protein biosynthesis</keyword>
<proteinExistence type="predicted"/>
<keyword evidence="1" id="KW-0808">Transferase</keyword>
<evidence type="ECO:0000313" key="8">
    <source>
        <dbReference type="Proteomes" id="UP001363151"/>
    </source>
</evidence>
<feature type="compositionally biased region" description="Acidic residues" evidence="6">
    <location>
        <begin position="11"/>
        <end position="20"/>
    </location>
</feature>
<dbReference type="GO" id="GO:0003743">
    <property type="term" value="F:translation initiation factor activity"/>
    <property type="evidence" value="ECO:0007669"/>
    <property type="project" value="UniProtKB-KW"/>
</dbReference>
<evidence type="ECO:0000256" key="3">
    <source>
        <dbReference type="ARBA" id="ARBA00022777"/>
    </source>
</evidence>
<dbReference type="GO" id="GO:0016301">
    <property type="term" value="F:kinase activity"/>
    <property type="evidence" value="ECO:0007669"/>
    <property type="project" value="UniProtKB-KW"/>
</dbReference>
<feature type="compositionally biased region" description="Acidic residues" evidence="6">
    <location>
        <begin position="149"/>
        <end position="163"/>
    </location>
</feature>
<feature type="region of interest" description="Disordered" evidence="6">
    <location>
        <begin position="203"/>
        <end position="229"/>
    </location>
</feature>
<name>A0ABR1G2P9_AURAN</name>
<gene>
    <name evidence="7" type="ORF">SO694_00016448</name>
</gene>
<keyword evidence="3 7" id="KW-0418">Kinase</keyword>
<dbReference type="SUPFAM" id="SSF56112">
    <property type="entry name" value="Protein kinase-like (PK-like)"/>
    <property type="match status" value="1"/>
</dbReference>
<dbReference type="PANTHER" id="PTHR11042">
    <property type="entry name" value="EUKARYOTIC TRANSLATION INITIATION FACTOR 2-ALPHA KINASE EIF2-ALPHA KINASE -RELATED"/>
    <property type="match status" value="1"/>
</dbReference>
<dbReference type="EMBL" id="JBBJCI010000141">
    <property type="protein sequence ID" value="KAK7242712.1"/>
    <property type="molecule type" value="Genomic_DNA"/>
</dbReference>
<evidence type="ECO:0000313" key="7">
    <source>
        <dbReference type="EMBL" id="KAK7242712.1"/>
    </source>
</evidence>
<dbReference type="InterPro" id="IPR011009">
    <property type="entry name" value="Kinase-like_dom_sf"/>
</dbReference>
<keyword evidence="7" id="KW-0396">Initiation factor</keyword>
<dbReference type="Gene3D" id="1.10.510.10">
    <property type="entry name" value="Transferase(Phosphotransferase) domain 1"/>
    <property type="match status" value="1"/>
</dbReference>
<dbReference type="InterPro" id="IPR050339">
    <property type="entry name" value="CC_SR_Kinase"/>
</dbReference>
<evidence type="ECO:0000256" key="2">
    <source>
        <dbReference type="ARBA" id="ARBA00022741"/>
    </source>
</evidence>
<keyword evidence="8" id="KW-1185">Reference proteome</keyword>
<reference evidence="7 8" key="1">
    <citation type="submission" date="2024-03" db="EMBL/GenBank/DDBJ databases">
        <title>Aureococcus anophagefferens CCMP1851 and Kratosvirus quantuckense: Draft genome of a second virus-susceptible host strain in the model system.</title>
        <authorList>
            <person name="Chase E."/>
            <person name="Truchon A.R."/>
            <person name="Schepens W."/>
            <person name="Wilhelm S.W."/>
        </authorList>
    </citation>
    <scope>NUCLEOTIDE SEQUENCE [LARGE SCALE GENOMIC DNA]</scope>
    <source>
        <strain evidence="7 8">CCMP1851</strain>
    </source>
</reference>
<protein>
    <submittedName>
        <fullName evidence="7">Eukaryotic translation initiation factor 2alpha kinase</fullName>
    </submittedName>
</protein>
<evidence type="ECO:0000256" key="4">
    <source>
        <dbReference type="ARBA" id="ARBA00022840"/>
    </source>
</evidence>
<feature type="region of interest" description="Disordered" evidence="6">
    <location>
        <begin position="523"/>
        <end position="600"/>
    </location>
</feature>
<keyword evidence="2" id="KW-0547">Nucleotide-binding</keyword>
<evidence type="ECO:0000256" key="5">
    <source>
        <dbReference type="ARBA" id="ARBA00023193"/>
    </source>
</evidence>
<accession>A0ABR1G2P9</accession>
<keyword evidence="4" id="KW-0067">ATP-binding</keyword>
<dbReference type="Proteomes" id="UP001363151">
    <property type="component" value="Unassembled WGS sequence"/>
</dbReference>